<dbReference type="Proteomes" id="UP000078263">
    <property type="component" value="Chromosome"/>
</dbReference>
<protein>
    <recommendedName>
        <fullName evidence="3">DUF3034 domain-containing protein</fullName>
    </recommendedName>
</protein>
<dbReference type="AlphaFoldDB" id="A0A192D8C9"/>
<dbReference type="Pfam" id="PF11231">
    <property type="entry name" value="DUF3034"/>
    <property type="match status" value="1"/>
</dbReference>
<organism evidence="1 2">
    <name type="scientific">Erythrobacter neustonensis</name>
    <dbReference type="NCBI Taxonomy" id="1112"/>
    <lineage>
        <taxon>Bacteria</taxon>
        <taxon>Pseudomonadati</taxon>
        <taxon>Pseudomonadota</taxon>
        <taxon>Alphaproteobacteria</taxon>
        <taxon>Sphingomonadales</taxon>
        <taxon>Erythrobacteraceae</taxon>
        <taxon>Erythrobacter/Porphyrobacter group</taxon>
        <taxon>Erythrobacter</taxon>
    </lineage>
</organism>
<name>A0A192D8C9_9SPHN</name>
<accession>A0A192D8C9</accession>
<dbReference type="STRING" id="1112.A9D12_13190"/>
<evidence type="ECO:0008006" key="3">
    <source>
        <dbReference type="Google" id="ProtNLM"/>
    </source>
</evidence>
<proteinExistence type="predicted"/>
<dbReference type="EMBL" id="CP016033">
    <property type="protein sequence ID" value="ANK14365.1"/>
    <property type="molecule type" value="Genomic_DNA"/>
</dbReference>
<reference evidence="1 2" key="1">
    <citation type="submission" date="2016-05" db="EMBL/GenBank/DDBJ databases">
        <title>Compelete Genome Sequence of Bacteriochlorophyll-Synthesizing Bacterium Porphyrobacter neustonensis DSM 9434.</title>
        <authorList>
            <person name="Shi X.-L."/>
            <person name="Wu Y.-H."/>
            <person name="Cheng H."/>
            <person name="Xu L."/>
            <person name="Zhang X.-Q."/>
            <person name="Wang C.-S."/>
            <person name="Xu X.-W."/>
        </authorList>
    </citation>
    <scope>NUCLEOTIDE SEQUENCE [LARGE SCALE GENOMIC DNA]</scope>
    <source>
        <strain evidence="1 2">DSM 9434</strain>
    </source>
</reference>
<evidence type="ECO:0000313" key="2">
    <source>
        <dbReference type="Proteomes" id="UP000078263"/>
    </source>
</evidence>
<evidence type="ECO:0000313" key="1">
    <source>
        <dbReference type="EMBL" id="ANK14365.1"/>
    </source>
</evidence>
<dbReference type="KEGG" id="pns:A9D12_13190"/>
<keyword evidence="2" id="KW-1185">Reference proteome</keyword>
<sequence>MADGLQRPVRGSKLLLTNGVTTVEGSSGGGLARWATIAGRQTGRGVGLSAHVTAIELPDFGWRSYGAALGIGDRIEVTIARADFDTRDAGAALGIGQGYTFNLDTYGAKLRIAGDLVYGAAWLPQIALGIEHKRSRDGALVRALGAADDSGTDITLSATKLLLARSLLANATLRYTRANELGLLGFGSGTADHALQFEGSLGYQLSRRMVVGAEYRTKPDNLGLGEDDWIDLFAAYALTDHLTMTAAYVDLGAVATFSGQRGGFVSAQVAF</sequence>
<dbReference type="InterPro" id="IPR021393">
    <property type="entry name" value="DUF3034"/>
</dbReference>
<gene>
    <name evidence="1" type="ORF">A9D12_13190</name>
</gene>